<proteinExistence type="predicted"/>
<evidence type="ECO:0000313" key="3">
    <source>
        <dbReference type="Proteomes" id="UP001273166"/>
    </source>
</evidence>
<protein>
    <submittedName>
        <fullName evidence="2">Uncharacterized protein</fullName>
    </submittedName>
</protein>
<sequence length="155" mass="16872">MLAATRARCCCAQARPNRPTMSDLLSFRVHAPASIQVANSVYFLVSRIIEHSSDDPRRVQIQPPNIAGLRCRTTLSLGFLARLGWSVVLLVLSLLSASQSPGPTQPPYHVGPVFVWRTTPRPSKSSSGYSGCWLRRIQIPNPAVNVTAAPDIIVA</sequence>
<feature type="transmembrane region" description="Helical" evidence="1">
    <location>
        <begin position="79"/>
        <end position="97"/>
    </location>
</feature>
<dbReference type="RefSeq" id="XP_062723616.1">
    <property type="nucleotide sequence ID" value="XM_062868647.1"/>
</dbReference>
<reference evidence="2" key="2">
    <citation type="submission" date="2023-06" db="EMBL/GenBank/DDBJ databases">
        <authorList>
            <consortium name="Lawrence Berkeley National Laboratory"/>
            <person name="Mondo S.J."/>
            <person name="Hensen N."/>
            <person name="Bonometti L."/>
            <person name="Westerberg I."/>
            <person name="Brannstrom I.O."/>
            <person name="Guillou S."/>
            <person name="Cros-Aarteil S."/>
            <person name="Calhoun S."/>
            <person name="Haridas S."/>
            <person name="Kuo A."/>
            <person name="Pangilinan J."/>
            <person name="Riley R."/>
            <person name="Labutti K."/>
            <person name="Andreopoulos B."/>
            <person name="Lipzen A."/>
            <person name="Chen C."/>
            <person name="Yanf M."/>
            <person name="Daum C."/>
            <person name="Ng V."/>
            <person name="Clum A."/>
            <person name="Steindorff A."/>
            <person name="Ohm R."/>
            <person name="Martin F."/>
            <person name="Silar P."/>
            <person name="Natvig D."/>
            <person name="Lalanne C."/>
            <person name="Gautier V."/>
            <person name="Ament-Velasquez S.L."/>
            <person name="Kruys A."/>
            <person name="Hutchinson M.I."/>
            <person name="Powell A.J."/>
            <person name="Barry K."/>
            <person name="Miller A.N."/>
            <person name="Grigoriev I.V."/>
            <person name="Debuchy R."/>
            <person name="Gladieux P."/>
            <person name="Thoren M.H."/>
            <person name="Johannesson H."/>
        </authorList>
    </citation>
    <scope>NUCLEOTIDE SEQUENCE</scope>
    <source>
        <strain evidence="2">CBS 333.67</strain>
    </source>
</reference>
<dbReference type="AlphaFoldDB" id="A0AAJ0GX91"/>
<comment type="caution">
    <text evidence="2">The sequence shown here is derived from an EMBL/GenBank/DDBJ whole genome shotgun (WGS) entry which is preliminary data.</text>
</comment>
<gene>
    <name evidence="2" type="ORF">B0T15DRAFT_522758</name>
</gene>
<keyword evidence="3" id="KW-1185">Reference proteome</keyword>
<evidence type="ECO:0000313" key="2">
    <source>
        <dbReference type="EMBL" id="KAK3307836.1"/>
    </source>
</evidence>
<dbReference type="EMBL" id="JAUDZG010000002">
    <property type="protein sequence ID" value="KAK3307836.1"/>
    <property type="molecule type" value="Genomic_DNA"/>
</dbReference>
<keyword evidence="1" id="KW-1133">Transmembrane helix</keyword>
<dbReference type="Proteomes" id="UP001273166">
    <property type="component" value="Unassembled WGS sequence"/>
</dbReference>
<evidence type="ECO:0000256" key="1">
    <source>
        <dbReference type="SAM" id="Phobius"/>
    </source>
</evidence>
<keyword evidence="1" id="KW-0472">Membrane</keyword>
<name>A0AAJ0GX91_9PEZI</name>
<reference evidence="2" key="1">
    <citation type="journal article" date="2023" name="Mol. Phylogenet. Evol.">
        <title>Genome-scale phylogeny and comparative genomics of the fungal order Sordariales.</title>
        <authorList>
            <person name="Hensen N."/>
            <person name="Bonometti L."/>
            <person name="Westerberg I."/>
            <person name="Brannstrom I.O."/>
            <person name="Guillou S."/>
            <person name="Cros-Aarteil S."/>
            <person name="Calhoun S."/>
            <person name="Haridas S."/>
            <person name="Kuo A."/>
            <person name="Mondo S."/>
            <person name="Pangilinan J."/>
            <person name="Riley R."/>
            <person name="LaButti K."/>
            <person name="Andreopoulos B."/>
            <person name="Lipzen A."/>
            <person name="Chen C."/>
            <person name="Yan M."/>
            <person name="Daum C."/>
            <person name="Ng V."/>
            <person name="Clum A."/>
            <person name="Steindorff A."/>
            <person name="Ohm R.A."/>
            <person name="Martin F."/>
            <person name="Silar P."/>
            <person name="Natvig D.O."/>
            <person name="Lalanne C."/>
            <person name="Gautier V."/>
            <person name="Ament-Velasquez S.L."/>
            <person name="Kruys A."/>
            <person name="Hutchinson M.I."/>
            <person name="Powell A.J."/>
            <person name="Barry K."/>
            <person name="Miller A.N."/>
            <person name="Grigoriev I.V."/>
            <person name="Debuchy R."/>
            <person name="Gladieux P."/>
            <person name="Hiltunen Thoren M."/>
            <person name="Johannesson H."/>
        </authorList>
    </citation>
    <scope>NUCLEOTIDE SEQUENCE</scope>
    <source>
        <strain evidence="2">CBS 333.67</strain>
    </source>
</reference>
<accession>A0AAJ0GX91</accession>
<keyword evidence="1" id="KW-0812">Transmembrane</keyword>
<dbReference type="GeneID" id="87887476"/>
<organism evidence="2 3">
    <name type="scientific">Chaetomium strumarium</name>
    <dbReference type="NCBI Taxonomy" id="1170767"/>
    <lineage>
        <taxon>Eukaryota</taxon>
        <taxon>Fungi</taxon>
        <taxon>Dikarya</taxon>
        <taxon>Ascomycota</taxon>
        <taxon>Pezizomycotina</taxon>
        <taxon>Sordariomycetes</taxon>
        <taxon>Sordariomycetidae</taxon>
        <taxon>Sordariales</taxon>
        <taxon>Chaetomiaceae</taxon>
        <taxon>Chaetomium</taxon>
    </lineage>
</organism>